<dbReference type="SUPFAM" id="SSF53649">
    <property type="entry name" value="Alkaline phosphatase-like"/>
    <property type="match status" value="2"/>
</dbReference>
<reference evidence="2 3" key="1">
    <citation type="journal article" date="2007" name="Nature">
        <title>Evolution of genes and genomes on the Drosophila phylogeny.</title>
        <authorList>
            <consortium name="Drosophila 12 Genomes Consortium"/>
            <person name="Clark A.G."/>
            <person name="Eisen M.B."/>
            <person name="Smith D.R."/>
            <person name="Bergman C.M."/>
            <person name="Oliver B."/>
            <person name="Markow T.A."/>
            <person name="Kaufman T.C."/>
            <person name="Kellis M."/>
            <person name="Gelbart W."/>
            <person name="Iyer V.N."/>
            <person name="Pollard D.A."/>
            <person name="Sackton T.B."/>
            <person name="Larracuente A.M."/>
            <person name="Singh N.D."/>
            <person name="Abad J.P."/>
            <person name="Abt D.N."/>
            <person name="Adryan B."/>
            <person name="Aguade M."/>
            <person name="Akashi H."/>
            <person name="Anderson W.W."/>
            <person name="Aquadro C.F."/>
            <person name="Ardell D.H."/>
            <person name="Arguello R."/>
            <person name="Artieri C.G."/>
            <person name="Barbash D.A."/>
            <person name="Barker D."/>
            <person name="Barsanti P."/>
            <person name="Batterham P."/>
            <person name="Batzoglou S."/>
            <person name="Begun D."/>
            <person name="Bhutkar A."/>
            <person name="Blanco E."/>
            <person name="Bosak S.A."/>
            <person name="Bradley R.K."/>
            <person name="Brand A.D."/>
            <person name="Brent M.R."/>
            <person name="Brooks A.N."/>
            <person name="Brown R.H."/>
            <person name="Butlin R.K."/>
            <person name="Caggese C."/>
            <person name="Calvi B.R."/>
            <person name="Bernardo de Carvalho A."/>
            <person name="Caspi A."/>
            <person name="Castrezana S."/>
            <person name="Celniker S.E."/>
            <person name="Chang J.L."/>
            <person name="Chapple C."/>
            <person name="Chatterji S."/>
            <person name="Chinwalla A."/>
            <person name="Civetta A."/>
            <person name="Clifton S.W."/>
            <person name="Comeron J.M."/>
            <person name="Costello J.C."/>
            <person name="Coyne J.A."/>
            <person name="Daub J."/>
            <person name="David R.G."/>
            <person name="Delcher A.L."/>
            <person name="Delehaunty K."/>
            <person name="Do C.B."/>
            <person name="Ebling H."/>
            <person name="Edwards K."/>
            <person name="Eickbush T."/>
            <person name="Evans J.D."/>
            <person name="Filipski A."/>
            <person name="Findeiss S."/>
            <person name="Freyhult E."/>
            <person name="Fulton L."/>
            <person name="Fulton R."/>
            <person name="Garcia A.C."/>
            <person name="Gardiner A."/>
            <person name="Garfield D.A."/>
            <person name="Garvin B.E."/>
            <person name="Gibson G."/>
            <person name="Gilbert D."/>
            <person name="Gnerre S."/>
            <person name="Godfrey J."/>
            <person name="Good R."/>
            <person name="Gotea V."/>
            <person name="Gravely B."/>
            <person name="Greenberg A.J."/>
            <person name="Griffiths-Jones S."/>
            <person name="Gross S."/>
            <person name="Guigo R."/>
            <person name="Gustafson E.A."/>
            <person name="Haerty W."/>
            <person name="Hahn M.W."/>
            <person name="Halligan D.L."/>
            <person name="Halpern A.L."/>
            <person name="Halter G.M."/>
            <person name="Han M.V."/>
            <person name="Heger A."/>
            <person name="Hillier L."/>
            <person name="Hinrichs A.S."/>
            <person name="Holmes I."/>
            <person name="Hoskins R.A."/>
            <person name="Hubisz M.J."/>
            <person name="Hultmark D."/>
            <person name="Huntley M.A."/>
            <person name="Jaffe D.B."/>
            <person name="Jagadeeshan S."/>
            <person name="Jeck W.R."/>
            <person name="Johnson J."/>
            <person name="Jones C.D."/>
            <person name="Jordan W.C."/>
            <person name="Karpen G.H."/>
            <person name="Kataoka E."/>
            <person name="Keightley P.D."/>
            <person name="Kheradpour P."/>
            <person name="Kirkness E.F."/>
            <person name="Koerich L.B."/>
            <person name="Kristiansen K."/>
            <person name="Kudrna D."/>
            <person name="Kulathinal R.J."/>
            <person name="Kumar S."/>
            <person name="Kwok R."/>
            <person name="Lander E."/>
            <person name="Langley C.H."/>
            <person name="Lapoint R."/>
            <person name="Lazzaro B.P."/>
            <person name="Lee S.J."/>
            <person name="Levesque L."/>
            <person name="Li R."/>
            <person name="Lin C.F."/>
            <person name="Lin M.F."/>
            <person name="Lindblad-Toh K."/>
            <person name="Llopart A."/>
            <person name="Long M."/>
            <person name="Low L."/>
            <person name="Lozovsky E."/>
            <person name="Lu J."/>
            <person name="Luo M."/>
            <person name="Machado C.A."/>
            <person name="Makalowski W."/>
            <person name="Marzo M."/>
            <person name="Matsuda M."/>
            <person name="Matzkin L."/>
            <person name="McAllister B."/>
            <person name="McBride C.S."/>
            <person name="McKernan B."/>
            <person name="McKernan K."/>
            <person name="Mendez-Lago M."/>
            <person name="Minx P."/>
            <person name="Mollenhauer M.U."/>
            <person name="Montooth K."/>
            <person name="Mount S.M."/>
            <person name="Mu X."/>
            <person name="Myers E."/>
            <person name="Negre B."/>
            <person name="Newfeld S."/>
            <person name="Nielsen R."/>
            <person name="Noor M.A."/>
            <person name="O'Grady P."/>
            <person name="Pachter L."/>
            <person name="Papaceit M."/>
            <person name="Parisi M.J."/>
            <person name="Parisi M."/>
            <person name="Parts L."/>
            <person name="Pedersen J.S."/>
            <person name="Pesole G."/>
            <person name="Phillippy A.M."/>
            <person name="Ponting C.P."/>
            <person name="Pop M."/>
            <person name="Porcelli D."/>
            <person name="Powell J.R."/>
            <person name="Prohaska S."/>
            <person name="Pruitt K."/>
            <person name="Puig M."/>
            <person name="Quesneville H."/>
            <person name="Ram K.R."/>
            <person name="Rand D."/>
            <person name="Rasmussen M.D."/>
            <person name="Reed L.K."/>
            <person name="Reenan R."/>
            <person name="Reily A."/>
            <person name="Remington K.A."/>
            <person name="Rieger T.T."/>
            <person name="Ritchie M.G."/>
            <person name="Robin C."/>
            <person name="Rogers Y.H."/>
            <person name="Rohde C."/>
            <person name="Rozas J."/>
            <person name="Rubenfield M.J."/>
            <person name="Ruiz A."/>
            <person name="Russo S."/>
            <person name="Salzberg S.L."/>
            <person name="Sanchez-Gracia A."/>
            <person name="Saranga D.J."/>
            <person name="Sato H."/>
            <person name="Schaeffer S.W."/>
            <person name="Schatz M.C."/>
            <person name="Schlenke T."/>
            <person name="Schwartz R."/>
            <person name="Segarra C."/>
            <person name="Singh R.S."/>
            <person name="Sirot L."/>
            <person name="Sirota M."/>
            <person name="Sisneros N.B."/>
            <person name="Smith C.D."/>
            <person name="Smith T.F."/>
            <person name="Spieth J."/>
            <person name="Stage D.E."/>
            <person name="Stark A."/>
            <person name="Stephan W."/>
            <person name="Strausberg R.L."/>
            <person name="Strempel S."/>
            <person name="Sturgill D."/>
            <person name="Sutton G."/>
            <person name="Sutton G.G."/>
            <person name="Tao W."/>
            <person name="Teichmann S."/>
            <person name="Tobari Y.N."/>
            <person name="Tomimura Y."/>
            <person name="Tsolas J.M."/>
            <person name="Valente V.L."/>
            <person name="Venter E."/>
            <person name="Venter J.C."/>
            <person name="Vicario S."/>
            <person name="Vieira F.G."/>
            <person name="Vilella A.J."/>
            <person name="Villasante A."/>
            <person name="Walenz B."/>
            <person name="Wang J."/>
            <person name="Wasserman M."/>
            <person name="Watts T."/>
            <person name="Wilson D."/>
            <person name="Wilson R.K."/>
            <person name="Wing R.A."/>
            <person name="Wolfner M.F."/>
            <person name="Wong A."/>
            <person name="Wong G.K."/>
            <person name="Wu C.I."/>
            <person name="Wu G."/>
            <person name="Yamamoto D."/>
            <person name="Yang H.P."/>
            <person name="Yang S.P."/>
            <person name="Yorke J.A."/>
            <person name="Yoshida K."/>
            <person name="Zdobnov E."/>
            <person name="Zhang P."/>
            <person name="Zhang Y."/>
            <person name="Zimin A.V."/>
            <person name="Baldwin J."/>
            <person name="Abdouelleil A."/>
            <person name="Abdulkadir J."/>
            <person name="Abebe A."/>
            <person name="Abera B."/>
            <person name="Abreu J."/>
            <person name="Acer S.C."/>
            <person name="Aftuck L."/>
            <person name="Alexander A."/>
            <person name="An P."/>
            <person name="Anderson E."/>
            <person name="Anderson S."/>
            <person name="Arachi H."/>
            <person name="Azer M."/>
            <person name="Bachantsang P."/>
            <person name="Barry A."/>
            <person name="Bayul T."/>
            <person name="Berlin A."/>
            <person name="Bessette D."/>
            <person name="Bloom T."/>
            <person name="Blye J."/>
            <person name="Boguslavskiy L."/>
            <person name="Bonnet C."/>
            <person name="Boukhgalter B."/>
            <person name="Bourzgui I."/>
            <person name="Brown A."/>
            <person name="Cahill P."/>
            <person name="Channer S."/>
            <person name="Cheshatsang Y."/>
            <person name="Chuda L."/>
            <person name="Citroen M."/>
            <person name="Collymore A."/>
            <person name="Cooke P."/>
            <person name="Costello M."/>
            <person name="D'Aco K."/>
            <person name="Daza R."/>
            <person name="De Haan G."/>
            <person name="DeGray S."/>
            <person name="DeMaso C."/>
            <person name="Dhargay N."/>
            <person name="Dooley K."/>
            <person name="Dooley E."/>
            <person name="Doricent M."/>
            <person name="Dorje P."/>
            <person name="Dorjee K."/>
            <person name="Dupes A."/>
            <person name="Elong R."/>
            <person name="Falk J."/>
            <person name="Farina A."/>
            <person name="Faro S."/>
            <person name="Ferguson D."/>
            <person name="Fisher S."/>
            <person name="Foley C.D."/>
            <person name="Franke A."/>
            <person name="Friedrich D."/>
            <person name="Gadbois L."/>
            <person name="Gearin G."/>
            <person name="Gearin C.R."/>
            <person name="Giannoukos G."/>
            <person name="Goode T."/>
            <person name="Graham J."/>
            <person name="Grandbois E."/>
            <person name="Grewal S."/>
            <person name="Gyaltsen K."/>
            <person name="Hafez N."/>
            <person name="Hagos B."/>
            <person name="Hall J."/>
            <person name="Henson C."/>
            <person name="Hollinger A."/>
            <person name="Honan T."/>
            <person name="Huard M.D."/>
            <person name="Hughes L."/>
            <person name="Hurhula B."/>
            <person name="Husby M.E."/>
            <person name="Kamat A."/>
            <person name="Kanga B."/>
            <person name="Kashin S."/>
            <person name="Khazanovich D."/>
            <person name="Kisner P."/>
            <person name="Lance K."/>
            <person name="Lara M."/>
            <person name="Lee W."/>
            <person name="Lennon N."/>
            <person name="Letendre F."/>
            <person name="LeVine R."/>
            <person name="Lipovsky A."/>
            <person name="Liu X."/>
            <person name="Liu J."/>
            <person name="Liu S."/>
            <person name="Lokyitsang T."/>
            <person name="Lokyitsang Y."/>
            <person name="Lubonja R."/>
            <person name="Lui A."/>
            <person name="MacDonald P."/>
            <person name="Magnisalis V."/>
            <person name="Maru K."/>
            <person name="Matthews C."/>
            <person name="McCusker W."/>
            <person name="McDonough S."/>
            <person name="Mehta T."/>
            <person name="Meldrim J."/>
            <person name="Meneus L."/>
            <person name="Mihai O."/>
            <person name="Mihalev A."/>
            <person name="Mihova T."/>
            <person name="Mittelman R."/>
            <person name="Mlenga V."/>
            <person name="Montmayeur A."/>
            <person name="Mulrain L."/>
            <person name="Navidi A."/>
            <person name="Naylor J."/>
            <person name="Negash T."/>
            <person name="Nguyen T."/>
            <person name="Nguyen N."/>
            <person name="Nicol R."/>
            <person name="Norbu C."/>
            <person name="Norbu N."/>
            <person name="Novod N."/>
            <person name="O'Neill B."/>
            <person name="Osman S."/>
            <person name="Markiewicz E."/>
            <person name="Oyono O.L."/>
            <person name="Patti C."/>
            <person name="Phunkhang P."/>
            <person name="Pierre F."/>
            <person name="Priest M."/>
            <person name="Raghuraman S."/>
            <person name="Rege F."/>
            <person name="Reyes R."/>
            <person name="Rise C."/>
            <person name="Rogov P."/>
            <person name="Ross K."/>
            <person name="Ryan E."/>
            <person name="Settipalli S."/>
            <person name="Shea T."/>
            <person name="Sherpa N."/>
            <person name="Shi L."/>
            <person name="Shih D."/>
            <person name="Sparrow T."/>
            <person name="Spaulding J."/>
            <person name="Stalker J."/>
            <person name="Stange-Thomann N."/>
            <person name="Stavropoulos S."/>
            <person name="Stone C."/>
            <person name="Strader C."/>
            <person name="Tesfaye S."/>
            <person name="Thomson T."/>
            <person name="Thoulutsang Y."/>
            <person name="Thoulutsang D."/>
            <person name="Topham K."/>
            <person name="Topping I."/>
            <person name="Tsamla T."/>
            <person name="Vassiliev H."/>
            <person name="Vo A."/>
            <person name="Wangchuk T."/>
            <person name="Wangdi T."/>
            <person name="Weiand M."/>
            <person name="Wilkinson J."/>
            <person name="Wilson A."/>
            <person name="Yadav S."/>
            <person name="Young G."/>
            <person name="Yu Q."/>
            <person name="Zembek L."/>
            <person name="Zhong D."/>
            <person name="Zimmer A."/>
            <person name="Zwirko Z."/>
            <person name="Jaffe D.B."/>
            <person name="Alvarez P."/>
            <person name="Brockman W."/>
            <person name="Butler J."/>
            <person name="Chin C."/>
            <person name="Gnerre S."/>
            <person name="Grabherr M."/>
            <person name="Kleber M."/>
            <person name="Mauceli E."/>
            <person name="MacCallum I."/>
        </authorList>
    </citation>
    <scope>NUCLEOTIDE SEQUENCE [LARGE SCALE GENOMIC DNA]</scope>
    <source>
        <strain evidence="3">MSH-3 / Tucson 14011-0111.49</strain>
    </source>
</reference>
<dbReference type="HOGENOM" id="CLU_260043_0_0_1"/>
<dbReference type="Proteomes" id="UP000008744">
    <property type="component" value="Unassembled WGS sequence"/>
</dbReference>
<evidence type="ECO:0000256" key="1">
    <source>
        <dbReference type="SAM" id="MobiDB-lite"/>
    </source>
</evidence>
<feature type="region of interest" description="Disordered" evidence="1">
    <location>
        <begin position="1"/>
        <end position="39"/>
    </location>
</feature>
<dbReference type="PhylomeDB" id="B4GJ82"/>
<dbReference type="Pfam" id="PF02995">
    <property type="entry name" value="DUF229"/>
    <property type="match status" value="2"/>
</dbReference>
<name>B4GJ82_DROPE</name>
<dbReference type="PANTHER" id="PTHR10974:SF9">
    <property type="entry name" value="DUF229 DOMAIN CONTAINING PROTEIN-RELATED"/>
    <property type="match status" value="1"/>
</dbReference>
<feature type="compositionally biased region" description="Basic and acidic residues" evidence="1">
    <location>
        <begin position="1"/>
        <end position="12"/>
    </location>
</feature>
<feature type="region of interest" description="Disordered" evidence="1">
    <location>
        <begin position="60"/>
        <end position="90"/>
    </location>
</feature>
<dbReference type="OrthoDB" id="413313at2759"/>
<sequence>MANHVNRDKDYNDGAGPLPHGKDQASSTGNNTPTISRSERLYELAKLQHLKNREYYKLKEQRARTSTTKPTTRNFETTRGADDMQYGKPRKTAKPANRYFVYSQKCKIPYADPFSSEALAVFTPAKLRTCTNESDLITLSFDRNLQKYKIQVNGKALAAMASDVTELSCSYQEVIRGQNATGEFFSVLLPPVDITQNMALDKNISGIIAECHDERDESRIIQKDAFPLVQVVNQTSRTGSHPVDIQPSVIMLGLDTMSRMNFRRTMPRTAEYVGKLGWFELEGYNKVADNTFPNLCVVMAGGKPKELEKVCELSRHGRMDSCPWIWRDYKKAGYSTAYGEDILQFGVFIGQNKGFLEVPTDFYLRPLLMGLTQSMRIFRRFGYDYCLGRRITVSYLYDFCMQFAQRFIEELEQPAFGFFWSCTFTHDYHFGASSLDSLFRDYLKKLETHQVFEKSIVILFSDHGDGSGDLAALSDGFLEERLPMLHIYLPPWFRKTYPKYAESLLLNRNRLSSPYDLHNTLRHILQLNASTSDQLPPLTNCPTSQSLLHTLPRERSCKDACIGDHFCSCNEFIAVRLNGDAYNIVKLTLYYINRWMILHHFNRHCDRLVLEELDNAERKLLGVDNDKETLYGTIMIYRLRFHTYPSGGRFEATVRYHSELDTLVDFDIGDVSRLNRYHNDSLCIKDKIAKKFCFCFKDGVSKPEWQRMIINFDQQITKESVRLSLLVLVLVVTSSGLVYKCHDTLQIGGKLSIQKLLDQNIENAAEKFDVYTKNCKMPQLKVFSLEICRLRSRHRHRTSESCGAKRPRLIGSQWNSYHQQYQLSIQKEVASLLLGDERPIVECSFRVIEWLKLRTALLFKDQLLVPKDVKSMVLQCGLRANRTYAMNPRRVYEGLSFVQPKKGIPLMAHRQPSVLVLGIDSMSRGNLRRVLPKVSDFLGGRHWHEMRGFNTVGDNNLTNADSLSFVWKDFKSAGYVTAMSEDSPEIGRFQSPPVDHYLRPLPMPKLSRCQRKRSSMEHTLDYCTQLIERYVKDTKPFFGFFWTNLFWSESYAEPLENDEEVYDYLNRFEALGLYEEAIVVVLSDHGKQFGNLIHLRDGHLEERQPMLFISLPKWFRQRHPGFVNALQLNSHRLCSPYDLQLTLKHISSLQGAHETVLASPPSCPRCQSLFYPLPEIRTCSEAGIGPHWCSCDAYRPLPLSDNIQTMAHFVVQRINQFLTDLSLTNRCSKLRLSGIRRAQRKERSPHDDPNVCHYRIKLEALPNTVVFEATVSYNELTHLMDTDINTDISRQNSFDRDGSCIQHKKAQKFCVCHNRITTN</sequence>
<dbReference type="InterPro" id="IPR017850">
    <property type="entry name" value="Alkaline_phosphatase_core_sf"/>
</dbReference>
<dbReference type="CDD" id="cd16021">
    <property type="entry name" value="ALP_like"/>
    <property type="match status" value="2"/>
</dbReference>
<keyword evidence="3" id="KW-1185">Reference proteome</keyword>
<feature type="compositionally biased region" description="Polar residues" evidence="1">
    <location>
        <begin position="64"/>
        <end position="77"/>
    </location>
</feature>
<dbReference type="FunFam" id="3.40.720.10:FF:000017">
    <property type="entry name" value="Predicted protein"/>
    <property type="match status" value="1"/>
</dbReference>
<dbReference type="eggNOG" id="ENOG502QRYZ">
    <property type="taxonomic scope" value="Eukaryota"/>
</dbReference>
<dbReference type="OMA" id="GWFEMMG"/>
<dbReference type="Gene3D" id="3.40.720.10">
    <property type="entry name" value="Alkaline Phosphatase, subunit A"/>
    <property type="match status" value="2"/>
</dbReference>
<dbReference type="PANTHER" id="PTHR10974">
    <property type="entry name" value="FI08016P-RELATED"/>
    <property type="match status" value="1"/>
</dbReference>
<dbReference type="GO" id="GO:0005615">
    <property type="term" value="C:extracellular space"/>
    <property type="evidence" value="ECO:0007669"/>
    <property type="project" value="TreeGrafter"/>
</dbReference>
<proteinExistence type="predicted"/>
<feature type="compositionally biased region" description="Polar residues" evidence="1">
    <location>
        <begin position="24"/>
        <end position="36"/>
    </location>
</feature>
<dbReference type="EMBL" id="CH479184">
    <property type="protein sequence ID" value="EDW37396.1"/>
    <property type="molecule type" value="Genomic_DNA"/>
</dbReference>
<dbReference type="InterPro" id="IPR004245">
    <property type="entry name" value="DUF229"/>
</dbReference>
<gene>
    <name evidence="2" type="primary">Dper\GL26232</name>
    <name evidence="2" type="ORF">Dper_GL26232</name>
</gene>
<evidence type="ECO:0000313" key="3">
    <source>
        <dbReference type="Proteomes" id="UP000008744"/>
    </source>
</evidence>
<evidence type="ECO:0000313" key="2">
    <source>
        <dbReference type="EMBL" id="EDW37396.1"/>
    </source>
</evidence>
<accession>B4GJ82</accession>
<protein>
    <submittedName>
        <fullName evidence="2">GL26232</fullName>
    </submittedName>
</protein>
<organism evidence="3">
    <name type="scientific">Drosophila persimilis</name>
    <name type="common">Fruit fly</name>
    <dbReference type="NCBI Taxonomy" id="7234"/>
    <lineage>
        <taxon>Eukaryota</taxon>
        <taxon>Metazoa</taxon>
        <taxon>Ecdysozoa</taxon>
        <taxon>Arthropoda</taxon>
        <taxon>Hexapoda</taxon>
        <taxon>Insecta</taxon>
        <taxon>Pterygota</taxon>
        <taxon>Neoptera</taxon>
        <taxon>Endopterygota</taxon>
        <taxon>Diptera</taxon>
        <taxon>Brachycera</taxon>
        <taxon>Muscomorpha</taxon>
        <taxon>Ephydroidea</taxon>
        <taxon>Drosophilidae</taxon>
        <taxon>Drosophila</taxon>
        <taxon>Sophophora</taxon>
    </lineage>
</organism>